<comment type="similarity">
    <text evidence="2 6">Belongs to the FKBP-type PPIase family.</text>
</comment>
<evidence type="ECO:0000256" key="5">
    <source>
        <dbReference type="PROSITE-ProRule" id="PRU00277"/>
    </source>
</evidence>
<feature type="chain" id="PRO_5010196443" description="Peptidyl-prolyl cis-trans isomerase" evidence="7">
    <location>
        <begin position="23"/>
        <end position="145"/>
    </location>
</feature>
<evidence type="ECO:0000313" key="10">
    <source>
        <dbReference type="Proteomes" id="UP000179467"/>
    </source>
</evidence>
<feature type="domain" description="PPIase FKBP-type" evidence="8">
    <location>
        <begin position="57"/>
        <end position="142"/>
    </location>
</feature>
<sequence>MRPLAALIAPAIAIALPLPATAAPTAQPAMQKTASGIQYQVLRPARTKGKGPHPAATDRVQVNYRGMLADGTTFDASRYDEPATFALDEVIPGWTEGVQLMEPGAKYRFIIPPELAYGEGGAGGVIPPNATLTFDIELLAINPPE</sequence>
<accession>A0A1S1HC28</accession>
<dbReference type="PANTHER" id="PTHR43811:SF19">
    <property type="entry name" value="39 KDA FK506-BINDING NUCLEAR PROTEIN"/>
    <property type="match status" value="1"/>
</dbReference>
<organism evidence="9 10">
    <name type="scientific">Edaphosphingomonas haloaromaticamans</name>
    <dbReference type="NCBI Taxonomy" id="653954"/>
    <lineage>
        <taxon>Bacteria</taxon>
        <taxon>Pseudomonadati</taxon>
        <taxon>Pseudomonadota</taxon>
        <taxon>Alphaproteobacteria</taxon>
        <taxon>Sphingomonadales</taxon>
        <taxon>Rhizorhabdaceae</taxon>
        <taxon>Edaphosphingomonas</taxon>
    </lineage>
</organism>
<dbReference type="PANTHER" id="PTHR43811">
    <property type="entry name" value="FKBP-TYPE PEPTIDYL-PROLYL CIS-TRANS ISOMERASE FKPA"/>
    <property type="match status" value="1"/>
</dbReference>
<protein>
    <recommendedName>
        <fullName evidence="6">Peptidyl-prolyl cis-trans isomerase</fullName>
        <ecNumber evidence="6">5.2.1.8</ecNumber>
    </recommendedName>
</protein>
<evidence type="ECO:0000256" key="3">
    <source>
        <dbReference type="ARBA" id="ARBA00023110"/>
    </source>
</evidence>
<keyword evidence="10" id="KW-1185">Reference proteome</keyword>
<dbReference type="Gene3D" id="3.10.50.40">
    <property type="match status" value="1"/>
</dbReference>
<evidence type="ECO:0000259" key="8">
    <source>
        <dbReference type="PROSITE" id="PS50059"/>
    </source>
</evidence>
<evidence type="ECO:0000256" key="6">
    <source>
        <dbReference type="RuleBase" id="RU003915"/>
    </source>
</evidence>
<dbReference type="PROSITE" id="PS50059">
    <property type="entry name" value="FKBP_PPIASE"/>
    <property type="match status" value="1"/>
</dbReference>
<dbReference type="InterPro" id="IPR046357">
    <property type="entry name" value="PPIase_dom_sf"/>
</dbReference>
<evidence type="ECO:0000256" key="4">
    <source>
        <dbReference type="ARBA" id="ARBA00023235"/>
    </source>
</evidence>
<dbReference type="InterPro" id="IPR001179">
    <property type="entry name" value="PPIase_FKBP_dom"/>
</dbReference>
<dbReference type="RefSeq" id="WP_070933609.1">
    <property type="nucleotide sequence ID" value="NZ_MIPT01000001.1"/>
</dbReference>
<evidence type="ECO:0000256" key="2">
    <source>
        <dbReference type="ARBA" id="ARBA00006577"/>
    </source>
</evidence>
<keyword evidence="4 5" id="KW-0413">Isomerase</keyword>
<keyword evidence="7" id="KW-0732">Signal</keyword>
<dbReference type="GO" id="GO:0003755">
    <property type="term" value="F:peptidyl-prolyl cis-trans isomerase activity"/>
    <property type="evidence" value="ECO:0007669"/>
    <property type="project" value="UniProtKB-UniRule"/>
</dbReference>
<evidence type="ECO:0000313" key="9">
    <source>
        <dbReference type="EMBL" id="OHT19734.1"/>
    </source>
</evidence>
<feature type="signal peptide" evidence="7">
    <location>
        <begin position="1"/>
        <end position="22"/>
    </location>
</feature>
<dbReference type="AlphaFoldDB" id="A0A1S1HC28"/>
<evidence type="ECO:0000256" key="1">
    <source>
        <dbReference type="ARBA" id="ARBA00000971"/>
    </source>
</evidence>
<dbReference type="SUPFAM" id="SSF54534">
    <property type="entry name" value="FKBP-like"/>
    <property type="match status" value="1"/>
</dbReference>
<dbReference type="Pfam" id="PF00254">
    <property type="entry name" value="FKBP_C"/>
    <property type="match status" value="1"/>
</dbReference>
<comment type="catalytic activity">
    <reaction evidence="1 5 6">
        <text>[protein]-peptidylproline (omega=180) = [protein]-peptidylproline (omega=0)</text>
        <dbReference type="Rhea" id="RHEA:16237"/>
        <dbReference type="Rhea" id="RHEA-COMP:10747"/>
        <dbReference type="Rhea" id="RHEA-COMP:10748"/>
        <dbReference type="ChEBI" id="CHEBI:83833"/>
        <dbReference type="ChEBI" id="CHEBI:83834"/>
        <dbReference type="EC" id="5.2.1.8"/>
    </reaction>
</comment>
<dbReference type="Proteomes" id="UP000179467">
    <property type="component" value="Unassembled WGS sequence"/>
</dbReference>
<keyword evidence="3 5" id="KW-0697">Rotamase</keyword>
<dbReference type="EC" id="5.2.1.8" evidence="6"/>
<comment type="caution">
    <text evidence="9">The sequence shown here is derived from an EMBL/GenBank/DDBJ whole genome shotgun (WGS) entry which is preliminary data.</text>
</comment>
<proteinExistence type="inferred from homology"/>
<evidence type="ECO:0000256" key="7">
    <source>
        <dbReference type="SAM" id="SignalP"/>
    </source>
</evidence>
<dbReference type="EMBL" id="MIPT01000001">
    <property type="protein sequence ID" value="OHT19734.1"/>
    <property type="molecule type" value="Genomic_DNA"/>
</dbReference>
<dbReference type="OrthoDB" id="9812109at2"/>
<name>A0A1S1HC28_9SPHN</name>
<reference evidence="9 10" key="1">
    <citation type="submission" date="2016-09" db="EMBL/GenBank/DDBJ databases">
        <title>Metabolic pathway, cell adaptation mechanisms and a novel monoxygenase revealed through proteogenomic-transcription analysis of a Sphingomonas haloaromaticamans strain degrading the fungicide ortho-phenylphenol.</title>
        <authorList>
            <person name="Perruchon C."/>
            <person name="Papadopoulou E.S."/>
            <person name="Rousidou C."/>
            <person name="Vasileiadis S."/>
            <person name="Tanou G."/>
            <person name="Amoutzias G."/>
            <person name="Molassiotis A."/>
            <person name="Karpouzas D.G."/>
        </authorList>
    </citation>
    <scope>NUCLEOTIDE SEQUENCE [LARGE SCALE GENOMIC DNA]</scope>
    <source>
        <strain evidence="9 10">P3</strain>
    </source>
</reference>
<gene>
    <name evidence="9" type="ORF">BHE75_01722</name>
</gene>